<protein>
    <submittedName>
        <fullName evidence="2">Uncharacterized protein</fullName>
    </submittedName>
</protein>
<feature type="compositionally biased region" description="Gly residues" evidence="1">
    <location>
        <begin position="49"/>
        <end position="60"/>
    </location>
</feature>
<evidence type="ECO:0000313" key="3">
    <source>
        <dbReference type="Proteomes" id="UP000298213"/>
    </source>
</evidence>
<dbReference type="RefSeq" id="WP_135085444.1">
    <property type="nucleotide sequence ID" value="NZ_SPDV01000012.1"/>
</dbReference>
<name>A0A4Y8ZRW0_9SPHN</name>
<gene>
    <name evidence="2" type="ORF">E2493_07800</name>
</gene>
<evidence type="ECO:0000256" key="1">
    <source>
        <dbReference type="SAM" id="MobiDB-lite"/>
    </source>
</evidence>
<comment type="caution">
    <text evidence="2">The sequence shown here is derived from an EMBL/GenBank/DDBJ whole genome shotgun (WGS) entry which is preliminary data.</text>
</comment>
<organism evidence="2 3">
    <name type="scientific">Sphingomonas parva</name>
    <dbReference type="NCBI Taxonomy" id="2555898"/>
    <lineage>
        <taxon>Bacteria</taxon>
        <taxon>Pseudomonadati</taxon>
        <taxon>Pseudomonadota</taxon>
        <taxon>Alphaproteobacteria</taxon>
        <taxon>Sphingomonadales</taxon>
        <taxon>Sphingomonadaceae</taxon>
        <taxon>Sphingomonas</taxon>
    </lineage>
</organism>
<feature type="region of interest" description="Disordered" evidence="1">
    <location>
        <begin position="1"/>
        <end position="98"/>
    </location>
</feature>
<reference evidence="2 3" key="1">
    <citation type="submission" date="2019-03" db="EMBL/GenBank/DDBJ databases">
        <title>Genome sequence of Sphingomonas sp. 17J27-24.</title>
        <authorList>
            <person name="Kim M."/>
            <person name="Maeng S."/>
            <person name="Sathiyaraj S."/>
        </authorList>
    </citation>
    <scope>NUCLEOTIDE SEQUENCE [LARGE SCALE GENOMIC DNA]</scope>
    <source>
        <strain evidence="2 3">17J27-24</strain>
    </source>
</reference>
<dbReference type="EMBL" id="SPDV01000012">
    <property type="protein sequence ID" value="TFI58761.1"/>
    <property type="molecule type" value="Genomic_DNA"/>
</dbReference>
<evidence type="ECO:0000313" key="2">
    <source>
        <dbReference type="EMBL" id="TFI58761.1"/>
    </source>
</evidence>
<accession>A0A4Y8ZRW0</accession>
<proteinExistence type="predicted"/>
<dbReference type="OrthoDB" id="7597168at2"/>
<sequence length="98" mass="9991">MADTDTAKDRPRPDFPETGGGSPAESPRGPNADERGRPATFDPKSGEVHGSGSGAGGGGNPREDYDGDPVAGAGIEPLGAPRRIDHAEQRPIDSDEGV</sequence>
<feature type="compositionally biased region" description="Basic and acidic residues" evidence="1">
    <location>
        <begin position="82"/>
        <end position="98"/>
    </location>
</feature>
<feature type="compositionally biased region" description="Basic and acidic residues" evidence="1">
    <location>
        <begin position="1"/>
        <end position="15"/>
    </location>
</feature>
<dbReference type="Proteomes" id="UP000298213">
    <property type="component" value="Unassembled WGS sequence"/>
</dbReference>
<dbReference type="AlphaFoldDB" id="A0A4Y8ZRW0"/>
<keyword evidence="3" id="KW-1185">Reference proteome</keyword>